<proteinExistence type="inferred from homology"/>
<dbReference type="Gene3D" id="2.60.40.790">
    <property type="match status" value="1"/>
</dbReference>
<dbReference type="CDD" id="cd06464">
    <property type="entry name" value="ACD_sHsps-like"/>
    <property type="match status" value="1"/>
</dbReference>
<name>A0A367ZMW7_9BACT</name>
<organism evidence="4 5">
    <name type="scientific">Candidatus Ozemobacter sibiricus</name>
    <dbReference type="NCBI Taxonomy" id="2268124"/>
    <lineage>
        <taxon>Bacteria</taxon>
        <taxon>Candidatus Ozemobacteria</taxon>
        <taxon>Candidatus Ozemobacterales</taxon>
        <taxon>Candidatus Ozemobacteraceae</taxon>
        <taxon>Candidatus Ozemobacter</taxon>
    </lineage>
</organism>
<dbReference type="InterPro" id="IPR008978">
    <property type="entry name" value="HSP20-like_chaperone"/>
</dbReference>
<reference evidence="4 5" key="1">
    <citation type="submission" date="2018-05" db="EMBL/GenBank/DDBJ databases">
        <title>A metagenomic window into the 2 km-deep terrestrial subsurface aquifer revealed taxonomically and functionally diverse microbial community comprising novel uncultured bacterial lineages.</title>
        <authorList>
            <person name="Kadnikov V.V."/>
            <person name="Mardanov A.V."/>
            <person name="Beletsky A.V."/>
            <person name="Banks D."/>
            <person name="Pimenov N.V."/>
            <person name="Frank Y.A."/>
            <person name="Karnachuk O.V."/>
            <person name="Ravin N.V."/>
        </authorList>
    </citation>
    <scope>NUCLEOTIDE SEQUENCE [LARGE SCALE GENOMIC DNA]</scope>
    <source>
        <strain evidence="4">BY5</strain>
    </source>
</reference>
<dbReference type="AlphaFoldDB" id="A0A367ZMW7"/>
<evidence type="ECO:0000313" key="5">
    <source>
        <dbReference type="Proteomes" id="UP000252355"/>
    </source>
</evidence>
<evidence type="ECO:0000256" key="1">
    <source>
        <dbReference type="PROSITE-ProRule" id="PRU00285"/>
    </source>
</evidence>
<evidence type="ECO:0000313" key="4">
    <source>
        <dbReference type="EMBL" id="RCK78691.1"/>
    </source>
</evidence>
<comment type="caution">
    <text evidence="4">The sequence shown here is derived from an EMBL/GenBank/DDBJ whole genome shotgun (WGS) entry which is preliminary data.</text>
</comment>
<evidence type="ECO:0000256" key="2">
    <source>
        <dbReference type="RuleBase" id="RU003616"/>
    </source>
</evidence>
<dbReference type="InterPro" id="IPR002068">
    <property type="entry name" value="A-crystallin/Hsp20_dom"/>
</dbReference>
<dbReference type="EMBL" id="QOQW01000020">
    <property type="protein sequence ID" value="RCK78691.1"/>
    <property type="molecule type" value="Genomic_DNA"/>
</dbReference>
<dbReference type="Proteomes" id="UP000252355">
    <property type="component" value="Unassembled WGS sequence"/>
</dbReference>
<accession>A0A367ZMW7</accession>
<dbReference type="PANTHER" id="PTHR11527">
    <property type="entry name" value="HEAT-SHOCK PROTEIN 20 FAMILY MEMBER"/>
    <property type="match status" value="1"/>
</dbReference>
<dbReference type="SUPFAM" id="SSF49764">
    <property type="entry name" value="HSP20-like chaperones"/>
    <property type="match status" value="1"/>
</dbReference>
<dbReference type="PROSITE" id="PS01031">
    <property type="entry name" value="SHSP"/>
    <property type="match status" value="1"/>
</dbReference>
<protein>
    <submittedName>
        <fullName evidence="4">Heat shock protein, Hsp20 family</fullName>
    </submittedName>
</protein>
<keyword evidence="4" id="KW-0346">Stress response</keyword>
<dbReference type="InterPro" id="IPR031107">
    <property type="entry name" value="Small_HSP"/>
</dbReference>
<gene>
    <name evidence="4" type="ORF">OZSIB_1218</name>
</gene>
<comment type="similarity">
    <text evidence="1 2">Belongs to the small heat shock protein (HSP20) family.</text>
</comment>
<feature type="domain" description="SHSP" evidence="3">
    <location>
        <begin position="22"/>
        <end position="132"/>
    </location>
</feature>
<dbReference type="Pfam" id="PF00011">
    <property type="entry name" value="HSP20"/>
    <property type="match status" value="1"/>
</dbReference>
<sequence>MAEKTVPAMKEEKNVVKREVTRHPEYFVTPLVDIYETDEGLTLLADLPGVEKDGLKVSVEEGILTLEGKVAERNRQGLLIQEFEPVNYFRQFELSEAVDQNRISAELKHGVLTLHLPKAEKAKPRQIEVRVS</sequence>
<evidence type="ECO:0000259" key="3">
    <source>
        <dbReference type="PROSITE" id="PS01031"/>
    </source>
</evidence>